<evidence type="ECO:0000256" key="1">
    <source>
        <dbReference type="ARBA" id="ARBA00001782"/>
    </source>
</evidence>
<dbReference type="PATRIC" id="fig|1618.3.peg.1861"/>
<name>A0A0R2FDF4_9LACO</name>
<dbReference type="GO" id="GO:0046872">
    <property type="term" value="F:metal ion binding"/>
    <property type="evidence" value="ECO:0007669"/>
    <property type="project" value="UniProtKB-KW"/>
</dbReference>
<comment type="similarity">
    <text evidence="6">Belongs to the ribulose-phosphate 3-epimerase family.</text>
</comment>
<evidence type="ECO:0000256" key="7">
    <source>
        <dbReference type="ARBA" id="ARBA00013188"/>
    </source>
</evidence>
<dbReference type="GO" id="GO:0005737">
    <property type="term" value="C:cytoplasm"/>
    <property type="evidence" value="ECO:0007669"/>
    <property type="project" value="UniProtKB-ARBA"/>
</dbReference>
<evidence type="ECO:0000313" key="11">
    <source>
        <dbReference type="EMBL" id="KRN26559.1"/>
    </source>
</evidence>
<keyword evidence="8" id="KW-0479">Metal-binding</keyword>
<evidence type="ECO:0000256" key="8">
    <source>
        <dbReference type="ARBA" id="ARBA00022723"/>
    </source>
</evidence>
<evidence type="ECO:0000256" key="6">
    <source>
        <dbReference type="ARBA" id="ARBA00009541"/>
    </source>
</evidence>
<comment type="cofactor">
    <cofactor evidence="4">
        <name>Zn(2+)</name>
        <dbReference type="ChEBI" id="CHEBI:29105"/>
    </cofactor>
</comment>
<dbReference type="InterPro" id="IPR011060">
    <property type="entry name" value="RibuloseP-bd_barrel"/>
</dbReference>
<dbReference type="EC" id="5.1.3.1" evidence="7 10"/>
<organism evidence="11 12">
    <name type="scientific">Liquorilactobacillus mali</name>
    <dbReference type="NCBI Taxonomy" id="1618"/>
    <lineage>
        <taxon>Bacteria</taxon>
        <taxon>Bacillati</taxon>
        <taxon>Bacillota</taxon>
        <taxon>Bacilli</taxon>
        <taxon>Lactobacillales</taxon>
        <taxon>Lactobacillaceae</taxon>
        <taxon>Liquorilactobacillus</taxon>
    </lineage>
</organism>
<dbReference type="PANTHER" id="PTHR11749">
    <property type="entry name" value="RIBULOSE-5-PHOSPHATE-3-EPIMERASE"/>
    <property type="match status" value="1"/>
</dbReference>
<dbReference type="GO" id="GO:0004750">
    <property type="term" value="F:D-ribulose-phosphate 3-epimerase activity"/>
    <property type="evidence" value="ECO:0007669"/>
    <property type="project" value="UniProtKB-UniRule"/>
</dbReference>
<dbReference type="AlphaFoldDB" id="A0A0R2FDF4"/>
<dbReference type="PROSITE" id="PS01085">
    <property type="entry name" value="RIBUL_P_3_EPIMER_1"/>
    <property type="match status" value="1"/>
</dbReference>
<comment type="catalytic activity">
    <reaction evidence="1">
        <text>D-ribulose 5-phosphate = D-xylulose 5-phosphate</text>
        <dbReference type="Rhea" id="RHEA:13677"/>
        <dbReference type="ChEBI" id="CHEBI:57737"/>
        <dbReference type="ChEBI" id="CHEBI:58121"/>
        <dbReference type="EC" id="5.1.3.1"/>
    </reaction>
</comment>
<dbReference type="STRING" id="1618.IV36_GL001828"/>
<dbReference type="GO" id="GO:0005975">
    <property type="term" value="P:carbohydrate metabolic process"/>
    <property type="evidence" value="ECO:0007669"/>
    <property type="project" value="InterPro"/>
</dbReference>
<keyword evidence="9" id="KW-0413">Isomerase</keyword>
<accession>A0A0R2FDF4</accession>
<dbReference type="InterPro" id="IPR013785">
    <property type="entry name" value="Aldolase_TIM"/>
</dbReference>
<dbReference type="Pfam" id="PF00834">
    <property type="entry name" value="Ribul_P_3_epim"/>
    <property type="match status" value="1"/>
</dbReference>
<gene>
    <name evidence="11" type="ORF">IV36_GL001828</name>
</gene>
<evidence type="ECO:0000313" key="12">
    <source>
        <dbReference type="Proteomes" id="UP000051727"/>
    </source>
</evidence>
<dbReference type="EMBL" id="JQAR01000044">
    <property type="protein sequence ID" value="KRN26559.1"/>
    <property type="molecule type" value="Genomic_DNA"/>
</dbReference>
<dbReference type="SUPFAM" id="SSF51366">
    <property type="entry name" value="Ribulose-phoshate binding barrel"/>
    <property type="match status" value="1"/>
</dbReference>
<dbReference type="Proteomes" id="UP000051727">
    <property type="component" value="Unassembled WGS sequence"/>
</dbReference>
<dbReference type="FunFam" id="3.20.20.70:FF:000004">
    <property type="entry name" value="Ribulose-phosphate 3-epimerase"/>
    <property type="match status" value="1"/>
</dbReference>
<dbReference type="NCBIfam" id="NF004076">
    <property type="entry name" value="PRK05581.1-4"/>
    <property type="match status" value="1"/>
</dbReference>
<dbReference type="InterPro" id="IPR000056">
    <property type="entry name" value="Ribul_P_3_epim-like"/>
</dbReference>
<comment type="caution">
    <text evidence="11">The sequence shown here is derived from an EMBL/GenBank/DDBJ whole genome shotgun (WGS) entry which is preliminary data.</text>
</comment>
<dbReference type="OrthoDB" id="1645589at2"/>
<evidence type="ECO:0000256" key="2">
    <source>
        <dbReference type="ARBA" id="ARBA00001936"/>
    </source>
</evidence>
<dbReference type="CDD" id="cd00429">
    <property type="entry name" value="RPE"/>
    <property type="match status" value="1"/>
</dbReference>
<dbReference type="InterPro" id="IPR026019">
    <property type="entry name" value="Ribul_P_3_epim"/>
</dbReference>
<dbReference type="GO" id="GO:0006098">
    <property type="term" value="P:pentose-phosphate shunt"/>
    <property type="evidence" value="ECO:0007669"/>
    <property type="project" value="UniProtKB-UniRule"/>
</dbReference>
<evidence type="ECO:0000256" key="10">
    <source>
        <dbReference type="NCBIfam" id="TIGR01163"/>
    </source>
</evidence>
<reference evidence="11 12" key="1">
    <citation type="journal article" date="2015" name="Genome Announc.">
        <title>Expanding the biotechnology potential of lactobacilli through comparative genomics of 213 strains and associated genera.</title>
        <authorList>
            <person name="Sun Z."/>
            <person name="Harris H.M."/>
            <person name="McCann A."/>
            <person name="Guo C."/>
            <person name="Argimon S."/>
            <person name="Zhang W."/>
            <person name="Yang X."/>
            <person name="Jeffery I.B."/>
            <person name="Cooney J.C."/>
            <person name="Kagawa T.F."/>
            <person name="Liu W."/>
            <person name="Song Y."/>
            <person name="Salvetti E."/>
            <person name="Wrobel A."/>
            <person name="Rasinkangas P."/>
            <person name="Parkhill J."/>
            <person name="Rea M.C."/>
            <person name="O'Sullivan O."/>
            <person name="Ritari J."/>
            <person name="Douillard F.P."/>
            <person name="Paul Ross R."/>
            <person name="Yang R."/>
            <person name="Briner A.E."/>
            <person name="Felis G.E."/>
            <person name="de Vos W.M."/>
            <person name="Barrangou R."/>
            <person name="Klaenhammer T.R."/>
            <person name="Caufield P.W."/>
            <person name="Cui Y."/>
            <person name="Zhang H."/>
            <person name="O'Toole P.W."/>
        </authorList>
    </citation>
    <scope>NUCLEOTIDE SEQUENCE [LARGE SCALE GENOMIC DNA]</scope>
    <source>
        <strain evidence="11 12">ATCC 27304</strain>
    </source>
</reference>
<evidence type="ECO:0000256" key="4">
    <source>
        <dbReference type="ARBA" id="ARBA00001947"/>
    </source>
</evidence>
<dbReference type="RefSeq" id="WP_056992601.1">
    <property type="nucleotide sequence ID" value="NZ_JQAR01000044.1"/>
</dbReference>
<evidence type="ECO:0000256" key="9">
    <source>
        <dbReference type="ARBA" id="ARBA00023235"/>
    </source>
</evidence>
<dbReference type="NCBIfam" id="TIGR01163">
    <property type="entry name" value="rpe"/>
    <property type="match status" value="1"/>
</dbReference>
<dbReference type="PROSITE" id="PS01086">
    <property type="entry name" value="RIBUL_P_3_EPIMER_2"/>
    <property type="match status" value="1"/>
</dbReference>
<proteinExistence type="inferred from homology"/>
<comment type="cofactor">
    <cofactor evidence="2">
        <name>Mn(2+)</name>
        <dbReference type="ChEBI" id="CHEBI:29035"/>
    </cofactor>
</comment>
<comment type="cofactor">
    <cofactor evidence="3">
        <name>Co(2+)</name>
        <dbReference type="ChEBI" id="CHEBI:48828"/>
    </cofactor>
</comment>
<dbReference type="Gene3D" id="3.20.20.70">
    <property type="entry name" value="Aldolase class I"/>
    <property type="match status" value="1"/>
</dbReference>
<sequence>MTNAIYPSLMCADFSKIGKEIQQLEAAGSDMFHMDIMDGSFVPNFALGVEDFKTVKKLANIPLDAHLMIQNPDNYVTLFKSLGAAEIDFHFEADQHPAKTLKHIKEENMLAGLAINPGTSVATIETLLPIVDYVLVMTVNPGFAGQSFLDFVIPKIDQLTSLKERNHFKINVDGAISPKRISQLSQHGVDNFVVGTSSLFGKDKPYVDIIPELKKEN</sequence>
<evidence type="ECO:0000256" key="3">
    <source>
        <dbReference type="ARBA" id="ARBA00001941"/>
    </source>
</evidence>
<protein>
    <recommendedName>
        <fullName evidence="7 10">Ribulose-phosphate 3-epimerase</fullName>
        <ecNumber evidence="7 10">5.1.3.1</ecNumber>
    </recommendedName>
</protein>
<evidence type="ECO:0000256" key="5">
    <source>
        <dbReference type="ARBA" id="ARBA00001954"/>
    </source>
</evidence>
<comment type="cofactor">
    <cofactor evidence="5">
        <name>Fe(2+)</name>
        <dbReference type="ChEBI" id="CHEBI:29033"/>
    </cofactor>
</comment>